<dbReference type="GO" id="GO:0016989">
    <property type="term" value="F:sigma factor antagonist activity"/>
    <property type="evidence" value="ECO:0007669"/>
    <property type="project" value="TreeGrafter"/>
</dbReference>
<organism evidence="4 5">
    <name type="scientific">Pseudothauera rhizosphaerae</name>
    <dbReference type="NCBI Taxonomy" id="2565932"/>
    <lineage>
        <taxon>Bacteria</taxon>
        <taxon>Pseudomonadati</taxon>
        <taxon>Pseudomonadota</taxon>
        <taxon>Betaproteobacteria</taxon>
        <taxon>Rhodocyclales</taxon>
        <taxon>Zoogloeaceae</taxon>
        <taxon>Pseudothauera</taxon>
    </lineage>
</organism>
<dbReference type="AlphaFoldDB" id="A0A4S4AS04"/>
<evidence type="ECO:0000256" key="1">
    <source>
        <dbReference type="SAM" id="MobiDB-lite"/>
    </source>
</evidence>
<dbReference type="EMBL" id="SSOD01000004">
    <property type="protein sequence ID" value="THF62621.1"/>
    <property type="molecule type" value="Genomic_DNA"/>
</dbReference>
<feature type="domain" description="FecR N-terminal" evidence="3">
    <location>
        <begin position="27"/>
        <end position="69"/>
    </location>
</feature>
<accession>A0A4S4AS04</accession>
<dbReference type="PIRSF" id="PIRSF018266">
    <property type="entry name" value="FecR"/>
    <property type="match status" value="1"/>
</dbReference>
<gene>
    <name evidence="4" type="ORF">E6O51_06580</name>
</gene>
<evidence type="ECO:0000313" key="5">
    <source>
        <dbReference type="Proteomes" id="UP000307956"/>
    </source>
</evidence>
<dbReference type="OrthoDB" id="1100567at2"/>
<feature type="domain" description="FecR protein" evidence="2">
    <location>
        <begin position="135"/>
        <end position="227"/>
    </location>
</feature>
<dbReference type="InterPro" id="IPR032623">
    <property type="entry name" value="FecR_N"/>
</dbReference>
<sequence>MAAGDIPMPPAGQPEQGAAKAGFASLEQAAAWYATLRGDGVTERERQAWRNWLAQSPEHAQAWAHIEAVSRRFDPLRNGGHEAAVAGIKAARRGTAGRRHALGGIAGLAGLALAGWLGWRQTPLPEIVMAWGADFHTGTGERREITLTDGTQVWLNTDSALSVDYQAGARLLKLAAGEILIQTAGDRTGRPFYVQTRFGRMQALGTRFSVNHGDGRTRLDVFEGAVEIRNATGAVQRVEAGQRADFTAEQISTIAPAERAREAWRRGVVLADDIPLRQLIEDLARYRRGHIGVAPEVAELTVMGVYPADDTDRALAMLENTLPVRIRRTLPWWVTVEAR</sequence>
<dbReference type="InterPro" id="IPR006860">
    <property type="entry name" value="FecR"/>
</dbReference>
<protein>
    <submittedName>
        <fullName evidence="4">FecR family protein</fullName>
    </submittedName>
</protein>
<evidence type="ECO:0000313" key="4">
    <source>
        <dbReference type="EMBL" id="THF62621.1"/>
    </source>
</evidence>
<evidence type="ECO:0000259" key="2">
    <source>
        <dbReference type="Pfam" id="PF04773"/>
    </source>
</evidence>
<feature type="region of interest" description="Disordered" evidence="1">
    <location>
        <begin position="1"/>
        <end position="21"/>
    </location>
</feature>
<reference evidence="4 5" key="1">
    <citation type="submission" date="2019-04" db="EMBL/GenBank/DDBJ databases">
        <title>Azoarcus rhizosphaerae sp. nov. isolated from rhizosphere of Ficus religiosa.</title>
        <authorList>
            <person name="Lin S.-Y."/>
            <person name="Hameed A."/>
            <person name="Hsu Y.-H."/>
            <person name="Young C.-C."/>
        </authorList>
    </citation>
    <scope>NUCLEOTIDE SEQUENCE [LARGE SCALE GENOMIC DNA]</scope>
    <source>
        <strain evidence="4 5">CC-YHH848</strain>
    </source>
</reference>
<name>A0A4S4AS04_9RHOO</name>
<evidence type="ECO:0000259" key="3">
    <source>
        <dbReference type="Pfam" id="PF16220"/>
    </source>
</evidence>
<dbReference type="Pfam" id="PF16220">
    <property type="entry name" value="DUF4880"/>
    <property type="match status" value="1"/>
</dbReference>
<dbReference type="Gene3D" id="2.60.120.1440">
    <property type="match status" value="1"/>
</dbReference>
<dbReference type="PANTHER" id="PTHR30273:SF2">
    <property type="entry name" value="PROTEIN FECR"/>
    <property type="match status" value="1"/>
</dbReference>
<keyword evidence="5" id="KW-1185">Reference proteome</keyword>
<comment type="caution">
    <text evidence="4">The sequence shown here is derived from an EMBL/GenBank/DDBJ whole genome shotgun (WGS) entry which is preliminary data.</text>
</comment>
<dbReference type="InterPro" id="IPR012373">
    <property type="entry name" value="Ferrdict_sens_TM"/>
</dbReference>
<dbReference type="Proteomes" id="UP000307956">
    <property type="component" value="Unassembled WGS sequence"/>
</dbReference>
<proteinExistence type="predicted"/>
<dbReference type="Pfam" id="PF04773">
    <property type="entry name" value="FecR"/>
    <property type="match status" value="1"/>
</dbReference>
<dbReference type="PANTHER" id="PTHR30273">
    <property type="entry name" value="PERIPLASMIC SIGNAL SENSOR AND SIGMA FACTOR ACTIVATOR FECR-RELATED"/>
    <property type="match status" value="1"/>
</dbReference>